<dbReference type="Pfam" id="PF12802">
    <property type="entry name" value="MarR_2"/>
    <property type="match status" value="1"/>
</dbReference>
<dbReference type="PROSITE" id="PS50995">
    <property type="entry name" value="HTH_MARR_2"/>
    <property type="match status" value="1"/>
</dbReference>
<keyword evidence="3" id="KW-0804">Transcription</keyword>
<dbReference type="GO" id="GO:0006950">
    <property type="term" value="P:response to stress"/>
    <property type="evidence" value="ECO:0007669"/>
    <property type="project" value="TreeGrafter"/>
</dbReference>
<dbReference type="OrthoDB" id="582199at2"/>
<dbReference type="EMBL" id="JACHOA010000004">
    <property type="protein sequence ID" value="MBB4613980.1"/>
    <property type="molecule type" value="Genomic_DNA"/>
</dbReference>
<comment type="caution">
    <text evidence="5">The sequence shown here is derived from an EMBL/GenBank/DDBJ whole genome shotgun (WGS) entry which is preliminary data.</text>
</comment>
<dbReference type="InterPro" id="IPR036388">
    <property type="entry name" value="WH-like_DNA-bd_sf"/>
</dbReference>
<dbReference type="Gene3D" id="1.10.10.10">
    <property type="entry name" value="Winged helix-like DNA-binding domain superfamily/Winged helix DNA-binding domain"/>
    <property type="match status" value="1"/>
</dbReference>
<keyword evidence="2 5" id="KW-0238">DNA-binding</keyword>
<proteinExistence type="predicted"/>
<evidence type="ECO:0000256" key="1">
    <source>
        <dbReference type="ARBA" id="ARBA00023015"/>
    </source>
</evidence>
<keyword evidence="6" id="KW-1185">Reference proteome</keyword>
<protein>
    <submittedName>
        <fullName evidence="5">DNA-binding MarR family transcriptional regulator</fullName>
    </submittedName>
</protein>
<accession>A0A7W7AD12</accession>
<evidence type="ECO:0000256" key="3">
    <source>
        <dbReference type="ARBA" id="ARBA00023163"/>
    </source>
</evidence>
<reference evidence="5 6" key="1">
    <citation type="submission" date="2020-08" db="EMBL/GenBank/DDBJ databases">
        <title>Genomic Encyclopedia of Type Strains, Phase IV (KMG-IV): sequencing the most valuable type-strain genomes for metagenomic binning, comparative biology and taxonomic classification.</title>
        <authorList>
            <person name="Goeker M."/>
        </authorList>
    </citation>
    <scope>NUCLEOTIDE SEQUENCE [LARGE SCALE GENOMIC DNA]</scope>
    <source>
        <strain evidence="5 6">DSM 17507</strain>
    </source>
</reference>
<organism evidence="5 6">
    <name type="scientific">Novosphingobium taihuense</name>
    <dbReference type="NCBI Taxonomy" id="260085"/>
    <lineage>
        <taxon>Bacteria</taxon>
        <taxon>Pseudomonadati</taxon>
        <taxon>Pseudomonadota</taxon>
        <taxon>Alphaproteobacteria</taxon>
        <taxon>Sphingomonadales</taxon>
        <taxon>Sphingomonadaceae</taxon>
        <taxon>Novosphingobium</taxon>
    </lineage>
</organism>
<dbReference type="SMART" id="SM00347">
    <property type="entry name" value="HTH_MARR"/>
    <property type="match status" value="1"/>
</dbReference>
<evidence type="ECO:0000259" key="4">
    <source>
        <dbReference type="PROSITE" id="PS50995"/>
    </source>
</evidence>
<name>A0A7W7AD12_9SPHN</name>
<dbReference type="PANTHER" id="PTHR33164:SF57">
    <property type="entry name" value="MARR-FAMILY TRANSCRIPTIONAL REGULATOR"/>
    <property type="match status" value="1"/>
</dbReference>
<feature type="domain" description="HTH marR-type" evidence="4">
    <location>
        <begin position="1"/>
        <end position="142"/>
    </location>
</feature>
<gene>
    <name evidence="5" type="ORF">GGR37_002266</name>
</gene>
<sequence length="153" mass="16877">MHDRSLEVRVWVAALSFQSEFYVRLNRALMRECGLTLAKYDFLAQIYGVDDGLTLGELTRKLKVTGGNVTGLGKRLVADGLVTREASPTDRRSFIARITQKGSEAFEAARAYHDSLVDDWLGESVPEGNLETTLASLEMLRTALGRKGKANGK</sequence>
<evidence type="ECO:0000256" key="2">
    <source>
        <dbReference type="ARBA" id="ARBA00023125"/>
    </source>
</evidence>
<evidence type="ECO:0000313" key="5">
    <source>
        <dbReference type="EMBL" id="MBB4613980.1"/>
    </source>
</evidence>
<dbReference type="GO" id="GO:0003700">
    <property type="term" value="F:DNA-binding transcription factor activity"/>
    <property type="evidence" value="ECO:0007669"/>
    <property type="project" value="InterPro"/>
</dbReference>
<dbReference type="InterPro" id="IPR000835">
    <property type="entry name" value="HTH_MarR-typ"/>
</dbReference>
<dbReference type="AlphaFoldDB" id="A0A7W7AD12"/>
<dbReference type="InterPro" id="IPR036390">
    <property type="entry name" value="WH_DNA-bd_sf"/>
</dbReference>
<evidence type="ECO:0000313" key="6">
    <source>
        <dbReference type="Proteomes" id="UP000538566"/>
    </source>
</evidence>
<dbReference type="RefSeq" id="WP_144903474.1">
    <property type="nucleotide sequence ID" value="NZ_JACHOA010000004.1"/>
</dbReference>
<dbReference type="Proteomes" id="UP000538566">
    <property type="component" value="Unassembled WGS sequence"/>
</dbReference>
<dbReference type="SUPFAM" id="SSF46785">
    <property type="entry name" value="Winged helix' DNA-binding domain"/>
    <property type="match status" value="1"/>
</dbReference>
<dbReference type="PROSITE" id="PS01117">
    <property type="entry name" value="HTH_MARR_1"/>
    <property type="match status" value="1"/>
</dbReference>
<dbReference type="GO" id="GO:0003677">
    <property type="term" value="F:DNA binding"/>
    <property type="evidence" value="ECO:0007669"/>
    <property type="project" value="UniProtKB-KW"/>
</dbReference>
<dbReference type="PANTHER" id="PTHR33164">
    <property type="entry name" value="TRANSCRIPTIONAL REGULATOR, MARR FAMILY"/>
    <property type="match status" value="1"/>
</dbReference>
<dbReference type="InterPro" id="IPR039422">
    <property type="entry name" value="MarR/SlyA-like"/>
</dbReference>
<keyword evidence="1" id="KW-0805">Transcription regulation</keyword>
<dbReference type="InterPro" id="IPR023187">
    <property type="entry name" value="Tscrpt_reg_MarR-type_CS"/>
</dbReference>